<feature type="compositionally biased region" description="Basic and acidic residues" evidence="1">
    <location>
        <begin position="26"/>
        <end position="43"/>
    </location>
</feature>
<evidence type="ECO:0000256" key="1">
    <source>
        <dbReference type="SAM" id="MobiDB-lite"/>
    </source>
</evidence>
<protein>
    <submittedName>
        <fullName evidence="2">Uncharacterized protein</fullName>
    </submittedName>
</protein>
<dbReference type="RefSeq" id="XP_033528907.1">
    <property type="nucleotide sequence ID" value="XM_033666384.1"/>
</dbReference>
<organism evidence="2 3">
    <name type="scientific">Dothidotthia symphoricarpi CBS 119687</name>
    <dbReference type="NCBI Taxonomy" id="1392245"/>
    <lineage>
        <taxon>Eukaryota</taxon>
        <taxon>Fungi</taxon>
        <taxon>Dikarya</taxon>
        <taxon>Ascomycota</taxon>
        <taxon>Pezizomycotina</taxon>
        <taxon>Dothideomycetes</taxon>
        <taxon>Pleosporomycetidae</taxon>
        <taxon>Pleosporales</taxon>
        <taxon>Dothidotthiaceae</taxon>
        <taxon>Dothidotthia</taxon>
    </lineage>
</organism>
<feature type="region of interest" description="Disordered" evidence="1">
    <location>
        <begin position="98"/>
        <end position="159"/>
    </location>
</feature>
<dbReference type="EMBL" id="ML977497">
    <property type="protein sequence ID" value="KAF2134520.1"/>
    <property type="molecule type" value="Genomic_DNA"/>
</dbReference>
<feature type="region of interest" description="Disordered" evidence="1">
    <location>
        <begin position="1"/>
        <end position="43"/>
    </location>
</feature>
<name>A0A6A6ARS7_9PLEO</name>
<evidence type="ECO:0000313" key="2">
    <source>
        <dbReference type="EMBL" id="KAF2134520.1"/>
    </source>
</evidence>
<accession>A0A6A6ARS7</accession>
<reference evidence="2" key="1">
    <citation type="journal article" date="2020" name="Stud. Mycol.">
        <title>101 Dothideomycetes genomes: a test case for predicting lifestyles and emergence of pathogens.</title>
        <authorList>
            <person name="Haridas S."/>
            <person name="Albert R."/>
            <person name="Binder M."/>
            <person name="Bloem J."/>
            <person name="Labutti K."/>
            <person name="Salamov A."/>
            <person name="Andreopoulos B."/>
            <person name="Baker S."/>
            <person name="Barry K."/>
            <person name="Bills G."/>
            <person name="Bluhm B."/>
            <person name="Cannon C."/>
            <person name="Castanera R."/>
            <person name="Culley D."/>
            <person name="Daum C."/>
            <person name="Ezra D."/>
            <person name="Gonzalez J."/>
            <person name="Henrissat B."/>
            <person name="Kuo A."/>
            <person name="Liang C."/>
            <person name="Lipzen A."/>
            <person name="Lutzoni F."/>
            <person name="Magnuson J."/>
            <person name="Mondo S."/>
            <person name="Nolan M."/>
            <person name="Ohm R."/>
            <person name="Pangilinan J."/>
            <person name="Park H.-J."/>
            <person name="Ramirez L."/>
            <person name="Alfaro M."/>
            <person name="Sun H."/>
            <person name="Tritt A."/>
            <person name="Yoshinaga Y."/>
            <person name="Zwiers L.-H."/>
            <person name="Turgeon B."/>
            <person name="Goodwin S."/>
            <person name="Spatafora J."/>
            <person name="Crous P."/>
            <person name="Grigoriev I."/>
        </authorList>
    </citation>
    <scope>NUCLEOTIDE SEQUENCE</scope>
    <source>
        <strain evidence="2">CBS 119687</strain>
    </source>
</reference>
<evidence type="ECO:0000313" key="3">
    <source>
        <dbReference type="Proteomes" id="UP000799771"/>
    </source>
</evidence>
<sequence length="159" mass="16769">MKSEALDAFATQTLRPGALEAAATKTPEKDGHKTLSNEETMDKENLQQGQITNRTGSAAKIVEDVVHGVQASVEEVVHSVQTVVHDVVAWTEKKAEELSAEVDSTGPYTSPATCAPSDFDPIASGMLPVMAKMQQDEGGDGGSGQEEGKEKENGGESKL</sequence>
<dbReference type="Proteomes" id="UP000799771">
    <property type="component" value="Unassembled WGS sequence"/>
</dbReference>
<keyword evidence="3" id="KW-1185">Reference proteome</keyword>
<dbReference type="AlphaFoldDB" id="A0A6A6ARS7"/>
<dbReference type="GeneID" id="54406816"/>
<dbReference type="OrthoDB" id="3797550at2759"/>
<feature type="compositionally biased region" description="Basic and acidic residues" evidence="1">
    <location>
        <begin position="146"/>
        <end position="159"/>
    </location>
</feature>
<gene>
    <name evidence="2" type="ORF">P153DRAFT_352507</name>
</gene>
<proteinExistence type="predicted"/>